<comment type="caution">
    <text evidence="2">The sequence shown here is derived from an EMBL/GenBank/DDBJ whole genome shotgun (WGS) entry which is preliminary data.</text>
</comment>
<evidence type="ECO:0000313" key="3">
    <source>
        <dbReference type="Proteomes" id="UP000176364"/>
    </source>
</evidence>
<protein>
    <submittedName>
        <fullName evidence="2">Uncharacterized protein</fullName>
    </submittedName>
</protein>
<proteinExistence type="predicted"/>
<organism evidence="2 3">
    <name type="scientific">Candidatus Beckwithbacteria bacterium RIFCSPLOWO2_02_FULL_47_23</name>
    <dbReference type="NCBI Taxonomy" id="1797463"/>
    <lineage>
        <taxon>Bacteria</taxon>
        <taxon>Candidatus Beckwithiibacteriota</taxon>
    </lineage>
</organism>
<sequence length="225" mass="25812">MPIKIKKLQVEDLIVYGIIIIAASFAYIGSSYIVNRIQTSESEKPPTLIEKPSVYPDYDAIKGEAPDEKIKLIRFTDGCEENGCVSDFPATKFFNGIKKNYLIKGKISRGYLYIEAAVDYKRPLTNYDDFYFTLNYTGGHLYSDENLLPTPPIDISRYLYDLRSITYSYQQGVYKNVNFLSLLQRSRTFNIHTAVSSDRPGRVLKEVSIYYQCAEGYDCSIEEKK</sequence>
<keyword evidence="1" id="KW-0812">Transmembrane</keyword>
<keyword evidence="1" id="KW-0472">Membrane</keyword>
<evidence type="ECO:0000313" key="2">
    <source>
        <dbReference type="EMBL" id="OGD57392.1"/>
    </source>
</evidence>
<reference evidence="2 3" key="1">
    <citation type="journal article" date="2016" name="Nat. Commun.">
        <title>Thousands of microbial genomes shed light on interconnected biogeochemical processes in an aquifer system.</title>
        <authorList>
            <person name="Anantharaman K."/>
            <person name="Brown C.T."/>
            <person name="Hug L.A."/>
            <person name="Sharon I."/>
            <person name="Castelle C.J."/>
            <person name="Probst A.J."/>
            <person name="Thomas B.C."/>
            <person name="Singh A."/>
            <person name="Wilkins M.J."/>
            <person name="Karaoz U."/>
            <person name="Brodie E.L."/>
            <person name="Williams K.H."/>
            <person name="Hubbard S.S."/>
            <person name="Banfield J.F."/>
        </authorList>
    </citation>
    <scope>NUCLEOTIDE SEQUENCE [LARGE SCALE GENOMIC DNA]</scope>
</reference>
<dbReference type="Proteomes" id="UP000176364">
    <property type="component" value="Unassembled WGS sequence"/>
</dbReference>
<feature type="transmembrane region" description="Helical" evidence="1">
    <location>
        <begin position="12"/>
        <end position="34"/>
    </location>
</feature>
<dbReference type="EMBL" id="MEZQ01000068">
    <property type="protein sequence ID" value="OGD57392.1"/>
    <property type="molecule type" value="Genomic_DNA"/>
</dbReference>
<evidence type="ECO:0000256" key="1">
    <source>
        <dbReference type="SAM" id="Phobius"/>
    </source>
</evidence>
<accession>A0A1F5DQI8</accession>
<keyword evidence="1" id="KW-1133">Transmembrane helix</keyword>
<gene>
    <name evidence="2" type="ORF">A3I57_02155</name>
</gene>
<name>A0A1F5DQI8_9BACT</name>
<dbReference type="AlphaFoldDB" id="A0A1F5DQI8"/>